<gene>
    <name evidence="1" type="ORF">RRG08_055519</name>
</gene>
<evidence type="ECO:0000313" key="2">
    <source>
        <dbReference type="Proteomes" id="UP001283361"/>
    </source>
</evidence>
<protein>
    <submittedName>
        <fullName evidence="1">Uncharacterized protein</fullName>
    </submittedName>
</protein>
<evidence type="ECO:0000313" key="1">
    <source>
        <dbReference type="EMBL" id="KAK3791495.1"/>
    </source>
</evidence>
<proteinExistence type="predicted"/>
<dbReference type="Proteomes" id="UP001283361">
    <property type="component" value="Unassembled WGS sequence"/>
</dbReference>
<sequence>MILQKCPDGWFHSFMLQRQKVHFEIQKIFRTFGSHAEHNKSEEDVAVKDLKSKVERKMKTFVPHYILTGTINV</sequence>
<keyword evidence="2" id="KW-1185">Reference proteome</keyword>
<organism evidence="1 2">
    <name type="scientific">Elysia crispata</name>
    <name type="common">lettuce slug</name>
    <dbReference type="NCBI Taxonomy" id="231223"/>
    <lineage>
        <taxon>Eukaryota</taxon>
        <taxon>Metazoa</taxon>
        <taxon>Spiralia</taxon>
        <taxon>Lophotrochozoa</taxon>
        <taxon>Mollusca</taxon>
        <taxon>Gastropoda</taxon>
        <taxon>Heterobranchia</taxon>
        <taxon>Euthyneura</taxon>
        <taxon>Panpulmonata</taxon>
        <taxon>Sacoglossa</taxon>
        <taxon>Placobranchoidea</taxon>
        <taxon>Plakobranchidae</taxon>
        <taxon>Elysia</taxon>
    </lineage>
</organism>
<dbReference type="EMBL" id="JAWDGP010001470">
    <property type="protein sequence ID" value="KAK3791495.1"/>
    <property type="molecule type" value="Genomic_DNA"/>
</dbReference>
<accession>A0AAE1AP84</accession>
<comment type="caution">
    <text evidence="1">The sequence shown here is derived from an EMBL/GenBank/DDBJ whole genome shotgun (WGS) entry which is preliminary data.</text>
</comment>
<dbReference type="AlphaFoldDB" id="A0AAE1AP84"/>
<name>A0AAE1AP84_9GAST</name>
<reference evidence="1" key="1">
    <citation type="journal article" date="2023" name="G3 (Bethesda)">
        <title>A reference genome for the long-term kleptoplast-retaining sea slug Elysia crispata morphotype clarki.</title>
        <authorList>
            <person name="Eastman K.E."/>
            <person name="Pendleton A.L."/>
            <person name="Shaikh M.A."/>
            <person name="Suttiyut T."/>
            <person name="Ogas R."/>
            <person name="Tomko P."/>
            <person name="Gavelis G."/>
            <person name="Widhalm J.R."/>
            <person name="Wisecaver J.H."/>
        </authorList>
    </citation>
    <scope>NUCLEOTIDE SEQUENCE</scope>
    <source>
        <strain evidence="1">ECLA1</strain>
    </source>
</reference>